<feature type="region of interest" description="Disordered" evidence="5">
    <location>
        <begin position="53"/>
        <end position="74"/>
    </location>
</feature>
<dbReference type="Gene3D" id="3.10.450.230">
    <property type="entry name" value="VirB8 protein"/>
    <property type="match status" value="1"/>
</dbReference>
<protein>
    <recommendedName>
        <fullName evidence="7">Bacterial virulence protein VirB8 domain-containing protein</fullName>
    </recommendedName>
</protein>
<keyword evidence="3 6" id="KW-1133">Transmembrane helix</keyword>
<feature type="transmembrane region" description="Helical" evidence="6">
    <location>
        <begin position="97"/>
        <end position="120"/>
    </location>
</feature>
<dbReference type="GO" id="GO:0016020">
    <property type="term" value="C:membrane"/>
    <property type="evidence" value="ECO:0007669"/>
    <property type="project" value="UniProtKB-SubCell"/>
</dbReference>
<feature type="domain" description="Bacterial virulence protein VirB8" evidence="7">
    <location>
        <begin position="92"/>
        <end position="287"/>
    </location>
</feature>
<evidence type="ECO:0000256" key="6">
    <source>
        <dbReference type="SAM" id="Phobius"/>
    </source>
</evidence>
<comment type="caution">
    <text evidence="8">The sequence shown here is derived from an EMBL/GenBank/DDBJ whole genome shotgun (WGS) entry which is preliminary data.</text>
</comment>
<dbReference type="SUPFAM" id="SSF54427">
    <property type="entry name" value="NTF2-like"/>
    <property type="match status" value="1"/>
</dbReference>
<keyword evidence="2 6" id="KW-0812">Transmembrane</keyword>
<dbReference type="OrthoDB" id="7366154at2"/>
<dbReference type="Proteomes" id="UP000449846">
    <property type="component" value="Unassembled WGS sequence"/>
</dbReference>
<dbReference type="InterPro" id="IPR007430">
    <property type="entry name" value="VirB8"/>
</dbReference>
<dbReference type="CDD" id="cd16424">
    <property type="entry name" value="VirB8"/>
    <property type="match status" value="1"/>
</dbReference>
<comment type="subcellular location">
    <subcellularLocation>
        <location evidence="1">Membrane</location>
        <topology evidence="1">Single-pass membrane protein</topology>
    </subcellularLocation>
</comment>
<evidence type="ECO:0000256" key="1">
    <source>
        <dbReference type="ARBA" id="ARBA00004167"/>
    </source>
</evidence>
<reference evidence="8 9" key="1">
    <citation type="submission" date="2019-11" db="EMBL/GenBank/DDBJ databases">
        <authorList>
            <person name="Dong K."/>
        </authorList>
    </citation>
    <scope>NUCLEOTIDE SEQUENCE [LARGE SCALE GENOMIC DNA]</scope>
    <source>
        <strain evidence="8 9">NBRC 112902</strain>
    </source>
</reference>
<name>A0A844HPY7_9RHOB</name>
<evidence type="ECO:0000256" key="3">
    <source>
        <dbReference type="ARBA" id="ARBA00022989"/>
    </source>
</evidence>
<dbReference type="EMBL" id="WMIG01000037">
    <property type="protein sequence ID" value="MTH62463.1"/>
    <property type="molecule type" value="Genomic_DNA"/>
</dbReference>
<organism evidence="8 9">
    <name type="scientific">Paracoccus litorisediminis</name>
    <dbReference type="NCBI Taxonomy" id="2006130"/>
    <lineage>
        <taxon>Bacteria</taxon>
        <taxon>Pseudomonadati</taxon>
        <taxon>Pseudomonadota</taxon>
        <taxon>Alphaproteobacteria</taxon>
        <taxon>Rhodobacterales</taxon>
        <taxon>Paracoccaceae</taxon>
        <taxon>Paracoccus</taxon>
    </lineage>
</organism>
<evidence type="ECO:0000259" key="7">
    <source>
        <dbReference type="Pfam" id="PF04335"/>
    </source>
</evidence>
<evidence type="ECO:0000313" key="8">
    <source>
        <dbReference type="EMBL" id="MTH62463.1"/>
    </source>
</evidence>
<proteinExistence type="predicted"/>
<accession>A0A844HPY7</accession>
<evidence type="ECO:0000313" key="9">
    <source>
        <dbReference type="Proteomes" id="UP000449846"/>
    </source>
</evidence>
<evidence type="ECO:0000256" key="5">
    <source>
        <dbReference type="SAM" id="MobiDB-lite"/>
    </source>
</evidence>
<dbReference type="Pfam" id="PF04335">
    <property type="entry name" value="VirB8"/>
    <property type="match status" value="1"/>
</dbReference>
<gene>
    <name evidence="8" type="ORF">GL300_25115</name>
</gene>
<evidence type="ECO:0000256" key="2">
    <source>
        <dbReference type="ARBA" id="ARBA00022692"/>
    </source>
</evidence>
<evidence type="ECO:0000256" key="4">
    <source>
        <dbReference type="ARBA" id="ARBA00023136"/>
    </source>
</evidence>
<keyword evidence="4 6" id="KW-0472">Membrane</keyword>
<dbReference type="InterPro" id="IPR032710">
    <property type="entry name" value="NTF2-like_dom_sf"/>
</dbReference>
<sequence>MPWAPMDSPIPSNISPGCPACPRALLMANPLRISARPARPAWRCARNSRLSTSCAETRRARSSPPSSRERSMTDALSEERKLLARQLLIEPTRREKLAWLVAVGGMACGMLGLATTLALLPLKQTQAYLTIVDRDTGIASRAVEVERATMEHADAVTQSLLYGYVLDRETYDPNDNEARMLRTWRQSTGEAQTSLQTLWDGKNPNYPPTLYGEAGRVKLEVLSINQVNDSTAQVRFVKTLSRPNQPERLGNFTATVSYRFQPTQESALELVWQNPFGFVVTGYRVSSDSLEAQKDE</sequence>
<dbReference type="AlphaFoldDB" id="A0A844HPY7"/>
<keyword evidence="9" id="KW-1185">Reference proteome</keyword>